<name>A0A316FDG9_9ACTN</name>
<keyword evidence="2" id="KW-1185">Reference proteome</keyword>
<dbReference type="AlphaFoldDB" id="A0A316FDG9"/>
<accession>A0A316FDG9</accession>
<dbReference type="RefSeq" id="WP_109594117.1">
    <property type="nucleotide sequence ID" value="NZ_BONA01000049.1"/>
</dbReference>
<reference evidence="1 2" key="1">
    <citation type="submission" date="2018-05" db="EMBL/GenBank/DDBJ databases">
        <title>Genomic Encyclopedia of Archaeal and Bacterial Type Strains, Phase II (KMG-II): from individual species to whole genera.</title>
        <authorList>
            <person name="Goeker M."/>
        </authorList>
    </citation>
    <scope>NUCLEOTIDE SEQUENCE [LARGE SCALE GENOMIC DNA]</scope>
    <source>
        <strain evidence="1 2">DSM 45184</strain>
    </source>
</reference>
<dbReference type="OrthoDB" id="3964962at2"/>
<comment type="caution">
    <text evidence="1">The sequence shown here is derived from an EMBL/GenBank/DDBJ whole genome shotgun (WGS) entry which is preliminary data.</text>
</comment>
<organism evidence="1 2">
    <name type="scientific">Actinoplanes xinjiangensis</name>
    <dbReference type="NCBI Taxonomy" id="512350"/>
    <lineage>
        <taxon>Bacteria</taxon>
        <taxon>Bacillati</taxon>
        <taxon>Actinomycetota</taxon>
        <taxon>Actinomycetes</taxon>
        <taxon>Micromonosporales</taxon>
        <taxon>Micromonosporaceae</taxon>
        <taxon>Actinoplanes</taxon>
    </lineage>
</organism>
<dbReference type="InterPro" id="IPR011990">
    <property type="entry name" value="TPR-like_helical_dom_sf"/>
</dbReference>
<dbReference type="Gene3D" id="1.25.40.10">
    <property type="entry name" value="Tetratricopeptide repeat domain"/>
    <property type="match status" value="1"/>
</dbReference>
<sequence>MVFAEQPPNSSHSLDPTTVHTLPELAAAFDELRGIRSYTELIKAAQKLPPREGRRPALSKATLNSLVSKAESVPGPDTVITFLTVCGVHGPDQDPWLAAWERVRTRHLRRPADARRVRETDPRLLGVHASIQVEPDADDLPPYVPRDFDAELRTAITAAAGTGGMVLLSGGSSVGKTRALFETARAVLPEWWLLHPADAAGVRAFAQAPAPRTVIWLDELQRYLDQPGGLPAGLMRDLLAAGVVVLATLWPDEVTIRSAPRVSGEDDSHAEDREILKLSRIIDVPGVFSTEERRRAGQLVGDRRIQIALEHADPGVTQVLAAGPELIRRWRHGPARDCYGQAVITAALDARRVGAQEPLTVAYLTAAAPAYLTPAQRATAAPDWFAKAISYATMPVQGAASCLIPVPAEMGRIAGFLTADYLHQTARTIRRTAALPDQVWQALITHHHPQDRRRLTDNAERRGQLEHTITLYRRSAGDGDTLAAAQLAHLLVEQGRVEDLRQRAHDGDEYAATRLATFLTEQDRTEQLRQWTDDEMAVDLLVEQGQIEEAITLLRQRVGAGDTSASLRLAGLLAAHGRVEELRQRADAGDVFAAMRLADLLVDRGRLEELRQRADAGDHNAAIRLADLLVDRGREEELRQRADASDGLAAIRLADLLVEHGREEELRQRIDAGDTFATGRLADLLAAQDREDELRKLADTGDVPAAGRLARWLAEHGREEELRQRSDAGDVSAAVQLVDLLSGQNRIDDLEGEVRAGTFNAAARLAQIRRLA</sequence>
<protein>
    <recommendedName>
        <fullName evidence="3">Tetratricopeptide repeat protein</fullName>
    </recommendedName>
</protein>
<gene>
    <name evidence="1" type="ORF">BC793_10835</name>
</gene>
<evidence type="ECO:0000313" key="1">
    <source>
        <dbReference type="EMBL" id="PWK46921.1"/>
    </source>
</evidence>
<dbReference type="Proteomes" id="UP000245697">
    <property type="component" value="Unassembled WGS sequence"/>
</dbReference>
<dbReference type="EMBL" id="QGGR01000008">
    <property type="protein sequence ID" value="PWK46921.1"/>
    <property type="molecule type" value="Genomic_DNA"/>
</dbReference>
<evidence type="ECO:0000313" key="2">
    <source>
        <dbReference type="Proteomes" id="UP000245697"/>
    </source>
</evidence>
<proteinExistence type="predicted"/>
<evidence type="ECO:0008006" key="3">
    <source>
        <dbReference type="Google" id="ProtNLM"/>
    </source>
</evidence>